<comment type="function">
    <text evidence="14">Acts as a component of the essential kinetochore-associated NDC80 complex, which is required for chromosome segregation and spindle checkpoint activity.</text>
</comment>
<evidence type="ECO:0000259" key="17">
    <source>
        <dbReference type="Pfam" id="PF03801"/>
    </source>
</evidence>
<evidence type="ECO:0000313" key="19">
    <source>
        <dbReference type="EMBL" id="GCC33400.1"/>
    </source>
</evidence>
<dbReference type="PANTHER" id="PTHR10643:SF2">
    <property type="entry name" value="KINETOCHORE PROTEIN NDC80 HOMOLOG"/>
    <property type="match status" value="1"/>
</dbReference>
<dbReference type="PRINTS" id="PR00259">
    <property type="entry name" value="TMFOUR"/>
</dbReference>
<keyword evidence="9 15" id="KW-0175">Coiled coil</keyword>
<evidence type="ECO:0000256" key="2">
    <source>
        <dbReference type="ARBA" id="ARBA00007050"/>
    </source>
</evidence>
<evidence type="ECO:0000256" key="12">
    <source>
        <dbReference type="ARBA" id="ARBA00023306"/>
    </source>
</evidence>
<evidence type="ECO:0000256" key="9">
    <source>
        <dbReference type="ARBA" id="ARBA00023054"/>
    </source>
</evidence>
<dbReference type="Pfam" id="PF24487">
    <property type="entry name" value="NDC80_loop"/>
    <property type="match status" value="1"/>
</dbReference>
<evidence type="ECO:0000256" key="4">
    <source>
        <dbReference type="ARBA" id="ARBA00022618"/>
    </source>
</evidence>
<keyword evidence="5 16" id="KW-0812">Transmembrane</keyword>
<evidence type="ECO:0000256" key="3">
    <source>
        <dbReference type="ARBA" id="ARBA00022454"/>
    </source>
</evidence>
<dbReference type="EMBL" id="BEZZ01000514">
    <property type="protein sequence ID" value="GCC33400.1"/>
    <property type="molecule type" value="Genomic_DNA"/>
</dbReference>
<dbReference type="InterPro" id="IPR018499">
    <property type="entry name" value="Tetraspanin/Peripherin"/>
</dbReference>
<dbReference type="Pfam" id="PF00335">
    <property type="entry name" value="Tetraspanin"/>
    <property type="match status" value="1"/>
</dbReference>
<feature type="coiled-coil region" evidence="15">
    <location>
        <begin position="172"/>
        <end position="262"/>
    </location>
</feature>
<dbReference type="GO" id="GO:0031262">
    <property type="term" value="C:Ndc80 complex"/>
    <property type="evidence" value="ECO:0007669"/>
    <property type="project" value="UniProtKB-UniRule"/>
</dbReference>
<feature type="transmembrane region" description="Helical" evidence="16">
    <location>
        <begin position="677"/>
        <end position="702"/>
    </location>
</feature>
<comment type="caution">
    <text evidence="19">The sequence shown here is derived from an EMBL/GenBank/DDBJ whole genome shotgun (WGS) entry which is preliminary data.</text>
</comment>
<keyword evidence="7 14" id="KW-0995">Kinetochore</keyword>
<dbReference type="GO" id="GO:0051301">
    <property type="term" value="P:cell division"/>
    <property type="evidence" value="ECO:0007669"/>
    <property type="project" value="UniProtKB-UniRule"/>
</dbReference>
<proteinExistence type="inferred from homology"/>
<comment type="subunit">
    <text evidence="14">Component of the NDC80 complex.</text>
</comment>
<evidence type="ECO:0000256" key="15">
    <source>
        <dbReference type="SAM" id="Coils"/>
    </source>
</evidence>
<evidence type="ECO:0000256" key="14">
    <source>
        <dbReference type="RuleBase" id="RU368072"/>
    </source>
</evidence>
<gene>
    <name evidence="19" type="ORF">chiPu_0011869</name>
</gene>
<evidence type="ECO:0000256" key="1">
    <source>
        <dbReference type="ARBA" id="ARBA00004141"/>
    </source>
</evidence>
<evidence type="ECO:0000256" key="6">
    <source>
        <dbReference type="ARBA" id="ARBA00022776"/>
    </source>
</evidence>
<keyword evidence="20" id="KW-1185">Reference proteome</keyword>
<dbReference type="OMA" id="EMIAMEC"/>
<dbReference type="OrthoDB" id="7459479at2759"/>
<evidence type="ECO:0000256" key="7">
    <source>
        <dbReference type="ARBA" id="ARBA00022838"/>
    </source>
</evidence>
<dbReference type="Pfam" id="PF03801">
    <property type="entry name" value="Ndc80_HEC"/>
    <property type="match status" value="1"/>
</dbReference>
<dbReference type="Gene3D" id="1.10.418.30">
    <property type="entry name" value="Ncd80 complex, Ncd80 subunit"/>
    <property type="match status" value="1"/>
</dbReference>
<keyword evidence="11 14" id="KW-0539">Nucleus</keyword>
<evidence type="ECO:0000256" key="8">
    <source>
        <dbReference type="ARBA" id="ARBA00022989"/>
    </source>
</evidence>
<keyword evidence="10 16" id="KW-0472">Membrane</keyword>
<protein>
    <recommendedName>
        <fullName evidence="14">Kinetochore protein NDC80</fullName>
    </recommendedName>
</protein>
<dbReference type="InterPro" id="IPR005550">
    <property type="entry name" value="Kinetochore_Ndc80"/>
</dbReference>
<dbReference type="InterPro" id="IPR057091">
    <property type="entry name" value="NDC80_loop"/>
</dbReference>
<feature type="domain" description="Kinetochore protein NDC80 loop region" evidence="18">
    <location>
        <begin position="289"/>
        <end position="513"/>
    </location>
</feature>
<evidence type="ECO:0000256" key="10">
    <source>
        <dbReference type="ARBA" id="ARBA00023136"/>
    </source>
</evidence>
<accession>A0A401SSN2</accession>
<keyword evidence="4 14" id="KW-0132">Cell division</keyword>
<keyword evidence="13 14" id="KW-0137">Centromere</keyword>
<comment type="similarity">
    <text evidence="2 14">Belongs to the NDC80/HEC1 family.</text>
</comment>
<keyword evidence="12 14" id="KW-0131">Cell cycle</keyword>
<keyword evidence="3 14" id="KW-0158">Chromosome</keyword>
<dbReference type="Proteomes" id="UP000287033">
    <property type="component" value="Unassembled WGS sequence"/>
</dbReference>
<name>A0A401SSN2_CHIPU</name>
<dbReference type="GO" id="GO:0016020">
    <property type="term" value="C:membrane"/>
    <property type="evidence" value="ECO:0007669"/>
    <property type="project" value="UniProtKB-SubCell"/>
</dbReference>
<keyword evidence="8 16" id="KW-1133">Transmembrane helix</keyword>
<evidence type="ECO:0000259" key="18">
    <source>
        <dbReference type="Pfam" id="PF24487"/>
    </source>
</evidence>
<sequence>MTENRNPNAEMSRMSHRVLQPHRVSEATRYGLVTPQSVSNARFGSGTSERRTSYFGRSSKEFLKIFAFLYNLIDQSYQMPDSKFEEEVPRIFKSLGYPFPLSKSSMYTVGAPHTWPLILGALVWLMDNVKLFIDYTSKCYSRYLSGIDDYEDLNLENLTLLKQHFGVDEAQFDAFTAENRSLAEELEKLEKEKQNEPDRVQALEKTKISLQKDQQKYKKYLEEVEQHKALLEQRAKGIKDEIESAELELDAVKEESNKLQQIYDVQEVSAVDVKKMNHEKNELHQATIFLSKSLEDAEKRMWNEEIKVTKAKEMLEVRLQDYHTMARKLKLIPKAAENAHAQNFEISLLDIVSGKKNLPQNTEKIKLALMNLLKQINDDIEHLKHKKMSVQEAKEQVQTMIDDKANDVKMLKEQIRKVDEAIEQEKEEDNRKTTKQVQELESLENQRKRLQKHLNDELDEAIGQLKIAKYRFDEVEQKTTESKRKITNKLQLCLDTMTQHVTSLENYLVDYQKGATRDCEESLKDDFLKDLKSITESCKEMGSSAVPVIGGIFFLFIDRRYQHFIGNDYLLLPAGLSFAVAALLALTGIIGMCFIINQSRCRQGTFLYLILILFILEVTTGTLGYINSVQVDTTDLDHFNEIFKNYTGNNSTFESRAVDRLQQQGCLYTLRDELRWIFLFTLAWVIAVCFLQSLGALIICLLTNSDPTQYQLLNTDNFS</sequence>
<evidence type="ECO:0000256" key="13">
    <source>
        <dbReference type="ARBA" id="ARBA00023328"/>
    </source>
</evidence>
<dbReference type="Gene3D" id="6.10.250.1950">
    <property type="match status" value="1"/>
</dbReference>
<dbReference type="GO" id="GO:0051315">
    <property type="term" value="P:attachment of mitotic spindle microtubules to kinetochore"/>
    <property type="evidence" value="ECO:0007669"/>
    <property type="project" value="UniProtKB-UniRule"/>
</dbReference>
<evidence type="ECO:0000313" key="20">
    <source>
        <dbReference type="Proteomes" id="UP000287033"/>
    </source>
</evidence>
<feature type="coiled-coil region" evidence="15">
    <location>
        <begin position="366"/>
        <end position="460"/>
    </location>
</feature>
<keyword evidence="6 14" id="KW-0498">Mitosis</keyword>
<evidence type="ECO:0000256" key="5">
    <source>
        <dbReference type="ARBA" id="ARBA00022692"/>
    </source>
</evidence>
<dbReference type="AlphaFoldDB" id="A0A401SSN2"/>
<reference evidence="19 20" key="1">
    <citation type="journal article" date="2018" name="Nat. Ecol. Evol.">
        <title>Shark genomes provide insights into elasmobranch evolution and the origin of vertebrates.</title>
        <authorList>
            <person name="Hara Y"/>
            <person name="Yamaguchi K"/>
            <person name="Onimaru K"/>
            <person name="Kadota M"/>
            <person name="Koyanagi M"/>
            <person name="Keeley SD"/>
            <person name="Tatsumi K"/>
            <person name="Tanaka K"/>
            <person name="Motone F"/>
            <person name="Kageyama Y"/>
            <person name="Nozu R"/>
            <person name="Adachi N"/>
            <person name="Nishimura O"/>
            <person name="Nakagawa R"/>
            <person name="Tanegashima C"/>
            <person name="Kiyatake I"/>
            <person name="Matsumoto R"/>
            <person name="Murakumo K"/>
            <person name="Nishida K"/>
            <person name="Terakita A"/>
            <person name="Kuratani S"/>
            <person name="Sato K"/>
            <person name="Hyodo S Kuraku.S."/>
        </authorList>
    </citation>
    <scope>NUCLEOTIDE SEQUENCE [LARGE SCALE GENOMIC DNA]</scope>
</reference>
<organism evidence="19 20">
    <name type="scientific">Chiloscyllium punctatum</name>
    <name type="common">Brownbanded bambooshark</name>
    <name type="synonym">Hemiscyllium punctatum</name>
    <dbReference type="NCBI Taxonomy" id="137246"/>
    <lineage>
        <taxon>Eukaryota</taxon>
        <taxon>Metazoa</taxon>
        <taxon>Chordata</taxon>
        <taxon>Craniata</taxon>
        <taxon>Vertebrata</taxon>
        <taxon>Chondrichthyes</taxon>
        <taxon>Elasmobranchii</taxon>
        <taxon>Galeomorphii</taxon>
        <taxon>Galeoidea</taxon>
        <taxon>Orectolobiformes</taxon>
        <taxon>Hemiscylliidae</taxon>
        <taxon>Chiloscyllium</taxon>
    </lineage>
</organism>
<feature type="transmembrane region" description="Helical" evidence="16">
    <location>
        <begin position="606"/>
        <end position="626"/>
    </location>
</feature>
<feature type="transmembrane region" description="Helical" evidence="16">
    <location>
        <begin position="569"/>
        <end position="594"/>
    </location>
</feature>
<dbReference type="PANTHER" id="PTHR10643">
    <property type="entry name" value="KINETOCHORE PROTEIN NDC80"/>
    <property type="match status" value="1"/>
</dbReference>
<feature type="domain" description="Kinetochore protein Ndc80 CH" evidence="17">
    <location>
        <begin position="58"/>
        <end position="131"/>
    </location>
</feature>
<evidence type="ECO:0000256" key="11">
    <source>
        <dbReference type="ARBA" id="ARBA00023242"/>
    </source>
</evidence>
<dbReference type="InterPro" id="IPR055260">
    <property type="entry name" value="Ndc80_CH"/>
</dbReference>
<dbReference type="STRING" id="137246.A0A401SSN2"/>
<comment type="subcellular location">
    <subcellularLocation>
        <location evidence="14">Chromosome</location>
        <location evidence="14">Centromere</location>
        <location evidence="14">Kinetochore</location>
    </subcellularLocation>
    <subcellularLocation>
        <location evidence="14">Nucleus</location>
    </subcellularLocation>
    <subcellularLocation>
        <location evidence="1">Membrane</location>
        <topology evidence="1">Multi-pass membrane protein</topology>
    </subcellularLocation>
</comment>
<evidence type="ECO:0000256" key="16">
    <source>
        <dbReference type="SAM" id="Phobius"/>
    </source>
</evidence>
<dbReference type="GO" id="GO:0005634">
    <property type="term" value="C:nucleus"/>
    <property type="evidence" value="ECO:0007669"/>
    <property type="project" value="UniProtKB-SubCell"/>
</dbReference>
<dbReference type="InterPro" id="IPR038273">
    <property type="entry name" value="Ndc80_sf"/>
</dbReference>